<dbReference type="PANTHER" id="PTHR30332:SF17">
    <property type="entry name" value="TYPE IV PILIATION SYSTEM PROTEIN DR_0774-RELATED"/>
    <property type="match status" value="1"/>
</dbReference>
<dbReference type="RefSeq" id="WP_042488387.1">
    <property type="nucleotide sequence ID" value="NZ_CAXOKM010000011.1"/>
</dbReference>
<feature type="chain" id="PRO_5044580890" evidence="2">
    <location>
        <begin position="31"/>
        <end position="444"/>
    </location>
</feature>
<dbReference type="GO" id="GO:0015627">
    <property type="term" value="C:type II protein secretion system complex"/>
    <property type="evidence" value="ECO:0007669"/>
    <property type="project" value="TreeGrafter"/>
</dbReference>
<feature type="domain" description="Pilus formation protein N-terminal" evidence="4">
    <location>
        <begin position="40"/>
        <end position="114"/>
    </location>
</feature>
<dbReference type="AlphaFoldDB" id="A0A2U2BMU9"/>
<comment type="similarity">
    <text evidence="1">Belongs to the bacterial secretin family.</text>
</comment>
<keyword evidence="8" id="KW-1185">Reference proteome</keyword>
<evidence type="ECO:0000313" key="7">
    <source>
        <dbReference type="Proteomes" id="UP000245216"/>
    </source>
</evidence>
<dbReference type="InterPro" id="IPR001775">
    <property type="entry name" value="GspD/PilQ"/>
</dbReference>
<evidence type="ECO:0000313" key="8">
    <source>
        <dbReference type="Proteomes" id="UP001211866"/>
    </source>
</evidence>
<reference evidence="5 7" key="1">
    <citation type="submission" date="2018-05" db="EMBL/GenBank/DDBJ databases">
        <title>Genome Sequence of an Efficient Indole-Degrading Bacterium, Alcaligenes sp.YBY.</title>
        <authorList>
            <person name="Yang B."/>
        </authorList>
    </citation>
    <scope>NUCLEOTIDE SEQUENCE [LARGE SCALE GENOMIC DNA]</scope>
    <source>
        <strain evidence="5 7">YBY</strain>
    </source>
</reference>
<dbReference type="GO" id="GO:0009306">
    <property type="term" value="P:protein secretion"/>
    <property type="evidence" value="ECO:0007669"/>
    <property type="project" value="InterPro"/>
</dbReference>
<evidence type="ECO:0000313" key="5">
    <source>
        <dbReference type="EMBL" id="PWE15344.1"/>
    </source>
</evidence>
<dbReference type="EMBL" id="QEXO01000001">
    <property type="protein sequence ID" value="PWE15344.1"/>
    <property type="molecule type" value="Genomic_DNA"/>
</dbReference>
<dbReference type="InterPro" id="IPR032789">
    <property type="entry name" value="T2SS-T3SS_pil_N"/>
</dbReference>
<dbReference type="Pfam" id="PF13629">
    <property type="entry name" value="T2SS-T3SS_pil_N"/>
    <property type="match status" value="1"/>
</dbReference>
<evidence type="ECO:0000259" key="3">
    <source>
        <dbReference type="Pfam" id="PF00263"/>
    </source>
</evidence>
<evidence type="ECO:0000256" key="2">
    <source>
        <dbReference type="SAM" id="SignalP"/>
    </source>
</evidence>
<protein>
    <submittedName>
        <fullName evidence="5">Type II and III secretion system protein family protein</fullName>
    </submittedName>
</protein>
<feature type="signal peptide" evidence="2">
    <location>
        <begin position="1"/>
        <end position="30"/>
    </location>
</feature>
<feature type="domain" description="Type II/III secretion system secretin-like" evidence="3">
    <location>
        <begin position="239"/>
        <end position="401"/>
    </location>
</feature>
<organism evidence="5 7">
    <name type="scientific">Alcaligenes faecalis</name>
    <dbReference type="NCBI Taxonomy" id="511"/>
    <lineage>
        <taxon>Bacteria</taxon>
        <taxon>Pseudomonadati</taxon>
        <taxon>Pseudomonadota</taxon>
        <taxon>Betaproteobacteria</taxon>
        <taxon>Burkholderiales</taxon>
        <taxon>Alcaligenaceae</taxon>
        <taxon>Alcaligenes</taxon>
    </lineage>
</organism>
<gene>
    <name evidence="5" type="ORF">DF183_00990</name>
    <name evidence="6" type="ORF">M2J83_14985</name>
</gene>
<evidence type="ECO:0000256" key="1">
    <source>
        <dbReference type="RuleBase" id="RU004003"/>
    </source>
</evidence>
<dbReference type="InterPro" id="IPR050810">
    <property type="entry name" value="Bact_Secretion_Sys_Channel"/>
</dbReference>
<sequence>MRQKIKKAGLGLGCWYALCLSGLAPVPVMAQTTQTSASQKVIRLVANDQDILRLSQVPQRVAISDESVADVQILSASSGQRGEVLLIGKRAGTADLRVWMPGRSNPDRWTIEVTSQVQQQLAQSGSPMSAQVSSAGQQPLITGSSPSLLDHQNAMAAARSGAGPDAAVLDLSEVSASGMVQVEVKVVEVSREVMKDIGLSANAIGGKPWSGGMNLLPQALSGGLSLAYNSRNFSAALNLLEQNGLARVLAEPTLVAMSGHSASFLSGGEIPIPSSGGLGTTTVEYKPFGIGLTVTPTVLSPERIALKVAPEASDLDYSRVVEMPGGGVMPSLRTRRADTTIELGDGESYIISGLVSRQTAAAVKKIPFLGDLPILGSFFRNVQYSQKELELVIVVTPRLIKPIQKGATIALPGGRQEKLDDAPNAWGYFLLGRHGYEQMPGFSR</sequence>
<evidence type="ECO:0000259" key="4">
    <source>
        <dbReference type="Pfam" id="PF13629"/>
    </source>
</evidence>
<dbReference type="InterPro" id="IPR004846">
    <property type="entry name" value="T2SS/T3SS_dom"/>
</dbReference>
<dbReference type="Proteomes" id="UP001211866">
    <property type="component" value="Chromosome"/>
</dbReference>
<dbReference type="EMBL" id="CP096916">
    <property type="protein sequence ID" value="WBM37106.1"/>
    <property type="molecule type" value="Genomic_DNA"/>
</dbReference>
<reference evidence="5 7" key="2">
    <citation type="submission" date="2018-05" db="EMBL/GenBank/DDBJ databases">
        <authorList>
            <person name="Lanie J.A."/>
            <person name="Ng W.-L."/>
            <person name="Kazmierczak K.M."/>
            <person name="Andrzejewski T.M."/>
            <person name="Davidsen T.M."/>
            <person name="Wayne K.J."/>
            <person name="Tettelin H."/>
            <person name="Glass J.I."/>
            <person name="Rusch D."/>
            <person name="Podicherti R."/>
            <person name="Tsui H.-C.T."/>
            <person name="Winkler M.E."/>
        </authorList>
    </citation>
    <scope>NUCLEOTIDE SEQUENCE [LARGE SCALE GENOMIC DNA]</scope>
    <source>
        <strain evidence="5 7">YBY</strain>
    </source>
</reference>
<dbReference type="PRINTS" id="PR00811">
    <property type="entry name" value="BCTERIALGSPD"/>
</dbReference>
<dbReference type="STRING" id="511.UZ73_03890"/>
<proteinExistence type="inferred from homology"/>
<accession>A0A2U2BMU9</accession>
<dbReference type="Pfam" id="PF00263">
    <property type="entry name" value="Secretin"/>
    <property type="match status" value="1"/>
</dbReference>
<name>A0A2U2BMU9_ALCFA</name>
<keyword evidence="2" id="KW-0732">Signal</keyword>
<evidence type="ECO:0000313" key="6">
    <source>
        <dbReference type="EMBL" id="WBM37106.1"/>
    </source>
</evidence>
<reference evidence="6 8" key="3">
    <citation type="submission" date="2022-05" db="EMBL/GenBank/DDBJ databases">
        <title>Complete sequence of strain NY11312.</title>
        <authorList>
            <person name="Zhou D."/>
        </authorList>
    </citation>
    <scope>NUCLEOTIDE SEQUENCE [LARGE SCALE GENOMIC DNA]</scope>
    <source>
        <strain evidence="6 8">NY11312</strain>
    </source>
</reference>
<dbReference type="OrthoDB" id="9775455at2"/>
<dbReference type="Proteomes" id="UP000245216">
    <property type="component" value="Unassembled WGS sequence"/>
</dbReference>
<dbReference type="PANTHER" id="PTHR30332">
    <property type="entry name" value="PROBABLE GENERAL SECRETION PATHWAY PROTEIN D"/>
    <property type="match status" value="1"/>
</dbReference>